<name>A0AAV1MS30_SCOSC</name>
<dbReference type="EMBL" id="CAWUFR010000001">
    <property type="protein sequence ID" value="CAK6949474.1"/>
    <property type="molecule type" value="Genomic_DNA"/>
</dbReference>
<dbReference type="GO" id="GO:0045132">
    <property type="term" value="P:meiotic chromosome segregation"/>
    <property type="evidence" value="ECO:0007669"/>
    <property type="project" value="InterPro"/>
</dbReference>
<feature type="compositionally biased region" description="Polar residues" evidence="10">
    <location>
        <begin position="220"/>
        <end position="232"/>
    </location>
</feature>
<feature type="compositionally biased region" description="Low complexity" evidence="10">
    <location>
        <begin position="257"/>
        <end position="273"/>
    </location>
</feature>
<keyword evidence="13" id="KW-1185">Reference proteome</keyword>
<keyword evidence="8" id="KW-0137">Centromere</keyword>
<keyword evidence="4" id="KW-0132">Cell division</keyword>
<proteinExistence type="inferred from homology"/>
<gene>
    <name evidence="12" type="ORF">FSCOSCO3_A003008</name>
</gene>
<evidence type="ECO:0000313" key="13">
    <source>
        <dbReference type="Proteomes" id="UP001314229"/>
    </source>
</evidence>
<evidence type="ECO:0000256" key="4">
    <source>
        <dbReference type="ARBA" id="ARBA00022618"/>
    </source>
</evidence>
<feature type="compositionally biased region" description="Low complexity" evidence="10">
    <location>
        <begin position="43"/>
        <end position="54"/>
    </location>
</feature>
<dbReference type="Pfam" id="PF07557">
    <property type="entry name" value="Shugoshin_C"/>
    <property type="match status" value="1"/>
</dbReference>
<feature type="compositionally biased region" description="Basic and acidic residues" evidence="10">
    <location>
        <begin position="456"/>
        <end position="468"/>
    </location>
</feature>
<keyword evidence="6 9" id="KW-0175">Coiled coil</keyword>
<dbReference type="GO" id="GO:0005634">
    <property type="term" value="C:nucleus"/>
    <property type="evidence" value="ECO:0007669"/>
    <property type="project" value="InterPro"/>
</dbReference>
<feature type="compositionally biased region" description="Basic and acidic residues" evidence="10">
    <location>
        <begin position="642"/>
        <end position="653"/>
    </location>
</feature>
<keyword evidence="5" id="KW-0159">Chromosome partition</keyword>
<feature type="compositionally biased region" description="Polar residues" evidence="10">
    <location>
        <begin position="317"/>
        <end position="336"/>
    </location>
</feature>
<feature type="compositionally biased region" description="Basic and acidic residues" evidence="10">
    <location>
        <begin position="187"/>
        <end position="203"/>
    </location>
</feature>
<protein>
    <submittedName>
        <fullName evidence="12">Shugoshin 1</fullName>
    </submittedName>
</protein>
<organism evidence="12 13">
    <name type="scientific">Scomber scombrus</name>
    <name type="common">Atlantic mackerel</name>
    <name type="synonym">Scomber vernalis</name>
    <dbReference type="NCBI Taxonomy" id="13677"/>
    <lineage>
        <taxon>Eukaryota</taxon>
        <taxon>Metazoa</taxon>
        <taxon>Chordata</taxon>
        <taxon>Craniata</taxon>
        <taxon>Vertebrata</taxon>
        <taxon>Euteleostomi</taxon>
        <taxon>Actinopterygii</taxon>
        <taxon>Neopterygii</taxon>
        <taxon>Teleostei</taxon>
        <taxon>Neoteleostei</taxon>
        <taxon>Acanthomorphata</taxon>
        <taxon>Pelagiaria</taxon>
        <taxon>Scombriformes</taxon>
        <taxon>Scombridae</taxon>
        <taxon>Scomber</taxon>
    </lineage>
</organism>
<feature type="region of interest" description="Disordered" evidence="10">
    <location>
        <begin position="115"/>
        <end position="336"/>
    </location>
</feature>
<evidence type="ECO:0000256" key="3">
    <source>
        <dbReference type="ARBA" id="ARBA00022454"/>
    </source>
</evidence>
<evidence type="ECO:0000256" key="6">
    <source>
        <dbReference type="ARBA" id="ARBA00023054"/>
    </source>
</evidence>
<dbReference type="GO" id="GO:0051301">
    <property type="term" value="P:cell division"/>
    <property type="evidence" value="ECO:0007669"/>
    <property type="project" value="UniProtKB-KW"/>
</dbReference>
<evidence type="ECO:0000256" key="1">
    <source>
        <dbReference type="ARBA" id="ARBA00004584"/>
    </source>
</evidence>
<dbReference type="InterPro" id="IPR038889">
    <property type="entry name" value="Shugoshin1/2"/>
</dbReference>
<evidence type="ECO:0000256" key="9">
    <source>
        <dbReference type="SAM" id="Coils"/>
    </source>
</evidence>
<feature type="region of interest" description="Disordered" evidence="10">
    <location>
        <begin position="627"/>
        <end position="660"/>
    </location>
</feature>
<evidence type="ECO:0000256" key="7">
    <source>
        <dbReference type="ARBA" id="ARBA00023306"/>
    </source>
</evidence>
<feature type="region of interest" description="Disordered" evidence="10">
    <location>
        <begin position="30"/>
        <end position="54"/>
    </location>
</feature>
<dbReference type="GO" id="GO:0000775">
    <property type="term" value="C:chromosome, centromeric region"/>
    <property type="evidence" value="ECO:0007669"/>
    <property type="project" value="UniProtKB-SubCell"/>
</dbReference>
<comment type="subcellular location">
    <subcellularLocation>
        <location evidence="1">Chromosome</location>
        <location evidence="1">Centromere</location>
    </subcellularLocation>
</comment>
<keyword evidence="3" id="KW-0158">Chromosome</keyword>
<reference evidence="12 13" key="1">
    <citation type="submission" date="2024-01" db="EMBL/GenBank/DDBJ databases">
        <authorList>
            <person name="Alioto T."/>
            <person name="Alioto T."/>
            <person name="Gomez Garrido J."/>
        </authorList>
    </citation>
    <scope>NUCLEOTIDE SEQUENCE [LARGE SCALE GENOMIC DNA]</scope>
</reference>
<evidence type="ECO:0000259" key="11">
    <source>
        <dbReference type="Pfam" id="PF07557"/>
    </source>
</evidence>
<dbReference type="AlphaFoldDB" id="A0AAV1MS30"/>
<comment type="similarity">
    <text evidence="2">Belongs to the shugoshin family.</text>
</comment>
<dbReference type="PANTHER" id="PTHR21577">
    <property type="entry name" value="SHUGOSHIN"/>
    <property type="match status" value="1"/>
</dbReference>
<comment type="caution">
    <text evidence="12">The sequence shown here is derived from an EMBL/GenBank/DDBJ whole genome shotgun (WGS) entry which is preliminary data.</text>
</comment>
<feature type="compositionally biased region" description="Polar residues" evidence="10">
    <location>
        <begin position="412"/>
        <end position="424"/>
    </location>
</feature>
<dbReference type="Proteomes" id="UP001314229">
    <property type="component" value="Unassembled WGS sequence"/>
</dbReference>
<feature type="region of interest" description="Disordered" evidence="10">
    <location>
        <begin position="353"/>
        <end position="496"/>
    </location>
</feature>
<accession>A0AAV1MS30</accession>
<keyword evidence="7" id="KW-0131">Cell cycle</keyword>
<dbReference type="Gene3D" id="1.20.5.730">
    <property type="entry name" value="Single helix bin"/>
    <property type="match status" value="1"/>
</dbReference>
<evidence type="ECO:0000256" key="10">
    <source>
        <dbReference type="SAM" id="MobiDB-lite"/>
    </source>
</evidence>
<evidence type="ECO:0000313" key="12">
    <source>
        <dbReference type="EMBL" id="CAK6949474.1"/>
    </source>
</evidence>
<evidence type="ECO:0000256" key="2">
    <source>
        <dbReference type="ARBA" id="ARBA00010845"/>
    </source>
</evidence>
<feature type="compositionally biased region" description="Basic and acidic residues" evidence="10">
    <location>
        <begin position="477"/>
        <end position="493"/>
    </location>
</feature>
<feature type="compositionally biased region" description="Basic and acidic residues" evidence="10">
    <location>
        <begin position="275"/>
        <end position="315"/>
    </location>
</feature>
<feature type="domain" description="Shugoshin C-terminal" evidence="11">
    <location>
        <begin position="591"/>
        <end position="612"/>
    </location>
</feature>
<evidence type="ECO:0000256" key="8">
    <source>
        <dbReference type="ARBA" id="ARBA00023328"/>
    </source>
</evidence>
<evidence type="ECO:0000256" key="5">
    <source>
        <dbReference type="ARBA" id="ARBA00022829"/>
    </source>
</evidence>
<dbReference type="InterPro" id="IPR011515">
    <property type="entry name" value="Shugoshin_C"/>
</dbReference>
<feature type="coiled-coil region" evidence="9">
    <location>
        <begin position="1"/>
        <end position="28"/>
    </location>
</feature>
<sequence length="660" mass="74703">MAKERAQKKSFQQSRDEIKERMMEKRNKRLASALAPRRPRMINKSSGTNSTNTTLKGIQLNNKALAVALQAEKEKMRQANVVILQLRREQQALFLHLLLLKRKLKEQEVLAVSAPETKPTNIPAEPQHHVDSSRRKRRGQKLDEPSACEVSPICADPQPPKMDGQRECNKQVTLPSTVGVRRRHADRRSTRRSERVRDQRSLSEEDPIAGLGASIASPICSDSRNQNQTQQRAEPETGDPIDNEEIQHSTPEPVPPKKNNQQQPSKKQAQQQSRTKTEPAARKPERGRKQERAPLKKPWENPKPRARSKSRDRSATRNKTTACPTQGNKLNTSLGFNDTFDFDCEETVHIAPFRAKAEDNQPAMTISEEPPQAQKQASPLVFNKNELSSSSPSSESEDSLYIPQKIRKRQTSPENTKMITTRSGRPSKMVRRKENIPPKQEISVFRDDESISVAAKPEKEEFNLHESPDSSFSNSPDPERLGQENHREPHREEIEEDCLPPVSPLVEAEMMRIDNVLSNFGDSSCEAPSLLPNQTPQRVKTCKKRGLGKRTAGRGLSLCDVSNLSPAAYRKFSCAGSRPSDARCSTPLPARKRRCTMVVDYKEPSLHAKLRRGDKFTDLQFLRSPIFKPKPGRQSVQNSRKSIKDQQPFEKYNESFVGCR</sequence>
<dbReference type="PANTHER" id="PTHR21577:SF3">
    <property type="entry name" value="SHUGOSHIN 1-RELATED"/>
    <property type="match status" value="1"/>
</dbReference>